<dbReference type="PANTHER" id="PTHR43289">
    <property type="entry name" value="MITOGEN-ACTIVATED PROTEIN KINASE KINASE KINASE 20-RELATED"/>
    <property type="match status" value="1"/>
</dbReference>
<protein>
    <recommendedName>
        <fullName evidence="1">non-specific serine/threonine protein kinase</fullName>
        <ecNumber evidence="1">2.7.11.1</ecNumber>
    </recommendedName>
</protein>
<organism evidence="11 12">
    <name type="scientific">Streptomyces fildesensis</name>
    <dbReference type="NCBI Taxonomy" id="375757"/>
    <lineage>
        <taxon>Bacteria</taxon>
        <taxon>Bacillati</taxon>
        <taxon>Actinomycetota</taxon>
        <taxon>Actinomycetes</taxon>
        <taxon>Kitasatosporales</taxon>
        <taxon>Streptomycetaceae</taxon>
        <taxon>Streptomyces</taxon>
    </lineage>
</organism>
<evidence type="ECO:0000256" key="5">
    <source>
        <dbReference type="ARBA" id="ARBA00022777"/>
    </source>
</evidence>
<feature type="domain" description="Protein kinase" evidence="10">
    <location>
        <begin position="15"/>
        <end position="269"/>
    </location>
</feature>
<feature type="region of interest" description="Disordered" evidence="8">
    <location>
        <begin position="372"/>
        <end position="426"/>
    </location>
</feature>
<dbReference type="InterPro" id="IPR008271">
    <property type="entry name" value="Ser/Thr_kinase_AS"/>
</dbReference>
<dbReference type="GO" id="GO:0004674">
    <property type="term" value="F:protein serine/threonine kinase activity"/>
    <property type="evidence" value="ECO:0007669"/>
    <property type="project" value="UniProtKB-EC"/>
</dbReference>
<keyword evidence="3 11" id="KW-0808">Transferase</keyword>
<dbReference type="Gene3D" id="1.10.510.10">
    <property type="entry name" value="Transferase(Phosphotransferase) domain 1"/>
    <property type="match status" value="1"/>
</dbReference>
<dbReference type="PROSITE" id="PS00107">
    <property type="entry name" value="PROTEIN_KINASE_ATP"/>
    <property type="match status" value="1"/>
</dbReference>
<gene>
    <name evidence="11" type="ORF">ACIGXA_14165</name>
</gene>
<accession>A0ABW8C5E9</accession>
<dbReference type="PANTHER" id="PTHR43289:SF6">
    <property type="entry name" value="SERINE_THREONINE-PROTEIN KINASE NEKL-3"/>
    <property type="match status" value="1"/>
</dbReference>
<keyword evidence="9" id="KW-1133">Transmembrane helix</keyword>
<evidence type="ECO:0000313" key="11">
    <source>
        <dbReference type="EMBL" id="MFI9101660.1"/>
    </source>
</evidence>
<feature type="transmembrane region" description="Helical" evidence="9">
    <location>
        <begin position="345"/>
        <end position="368"/>
    </location>
</feature>
<keyword evidence="2" id="KW-0723">Serine/threonine-protein kinase</keyword>
<evidence type="ECO:0000256" key="3">
    <source>
        <dbReference type="ARBA" id="ARBA00022679"/>
    </source>
</evidence>
<keyword evidence="9" id="KW-0812">Transmembrane</keyword>
<dbReference type="CDD" id="cd14014">
    <property type="entry name" value="STKc_PknB_like"/>
    <property type="match status" value="1"/>
</dbReference>
<dbReference type="PROSITE" id="PS00108">
    <property type="entry name" value="PROTEIN_KINASE_ST"/>
    <property type="match status" value="1"/>
</dbReference>
<evidence type="ECO:0000256" key="4">
    <source>
        <dbReference type="ARBA" id="ARBA00022741"/>
    </source>
</evidence>
<keyword evidence="4 7" id="KW-0547">Nucleotide-binding</keyword>
<feature type="region of interest" description="Disordered" evidence="8">
    <location>
        <begin position="272"/>
        <end position="339"/>
    </location>
</feature>
<keyword evidence="9" id="KW-0472">Membrane</keyword>
<feature type="compositionally biased region" description="Low complexity" evidence="8">
    <location>
        <begin position="384"/>
        <end position="426"/>
    </location>
</feature>
<evidence type="ECO:0000256" key="6">
    <source>
        <dbReference type="ARBA" id="ARBA00022840"/>
    </source>
</evidence>
<dbReference type="RefSeq" id="WP_399648303.1">
    <property type="nucleotide sequence ID" value="NZ_JBITYG010000003.1"/>
</dbReference>
<sequence>MSEGTSGERVIADRYRLIGELGRGGMGIVWRARDELLGREVAVKEVRAPAGLDEREVRQLYARLEQEGRAAARIIHPNVITVYDVAVAGGAPWIVMELVRGLTLADVLDADGPMTPQRAADIGAHVLAGLRAAHTAGVLHRDVKPGNVLIANDGRVVLTDFGIAMIEGSSALTRTGELIGSPEYLAPERGMGNAPGPESDLWSLGVLIYRSVEGSSPFRRDSALSTLSAAVNDALPEPRRAGPLGPVLEGLLRKRPADRISGSEAQQMLDDVAAGRTGPPATVYRPIVCGPPPRTKPLPQPVPQPMPSGGTGGPTPPTVPGYGSPYGPSPSSYGAEPDPARRRRVATVLAAGALVLALAAGVVAWTLLDQGTEDDKASTGGAGSSTSSATPSTSTATSTTATTPPTTTAGPTVTTTTASPSSSGAPVVKVTLKMAAERDSYTGACPAPSGQAPEFTAVITVDHTPATVVFRWTTDSGRNSDPGWKTAEFAAGGPTSRTYRHTELSFEAGKRSTDRIVVEVGAPKEFRSDPVSFTVDCRPEPPASTTTPAAAGTNGTDQAANQA</sequence>
<keyword evidence="6 7" id="KW-0067">ATP-binding</keyword>
<dbReference type="InterPro" id="IPR017441">
    <property type="entry name" value="Protein_kinase_ATP_BS"/>
</dbReference>
<dbReference type="Gene3D" id="3.30.200.20">
    <property type="entry name" value="Phosphorylase Kinase, domain 1"/>
    <property type="match status" value="1"/>
</dbReference>
<dbReference type="SUPFAM" id="SSF56112">
    <property type="entry name" value="Protein kinase-like (PK-like)"/>
    <property type="match status" value="1"/>
</dbReference>
<comment type="caution">
    <text evidence="11">The sequence shown here is derived from an EMBL/GenBank/DDBJ whole genome shotgun (WGS) entry which is preliminary data.</text>
</comment>
<dbReference type="InterPro" id="IPR000719">
    <property type="entry name" value="Prot_kinase_dom"/>
</dbReference>
<dbReference type="Pfam" id="PF00069">
    <property type="entry name" value="Pkinase"/>
    <property type="match status" value="1"/>
</dbReference>
<dbReference type="PROSITE" id="PS50011">
    <property type="entry name" value="PROTEIN_KINASE_DOM"/>
    <property type="match status" value="1"/>
</dbReference>
<evidence type="ECO:0000259" key="10">
    <source>
        <dbReference type="PROSITE" id="PS50011"/>
    </source>
</evidence>
<feature type="compositionally biased region" description="Low complexity" evidence="8">
    <location>
        <begin position="543"/>
        <end position="553"/>
    </location>
</feature>
<keyword evidence="12" id="KW-1185">Reference proteome</keyword>
<feature type="compositionally biased region" description="Low complexity" evidence="8">
    <location>
        <begin position="320"/>
        <end position="334"/>
    </location>
</feature>
<keyword evidence="5 11" id="KW-0418">Kinase</keyword>
<evidence type="ECO:0000256" key="7">
    <source>
        <dbReference type="PROSITE-ProRule" id="PRU10141"/>
    </source>
</evidence>
<dbReference type="EMBL" id="JBITYG010000003">
    <property type="protein sequence ID" value="MFI9101660.1"/>
    <property type="molecule type" value="Genomic_DNA"/>
</dbReference>
<evidence type="ECO:0000256" key="9">
    <source>
        <dbReference type="SAM" id="Phobius"/>
    </source>
</evidence>
<proteinExistence type="predicted"/>
<feature type="compositionally biased region" description="Pro residues" evidence="8">
    <location>
        <begin position="289"/>
        <end position="306"/>
    </location>
</feature>
<dbReference type="SMART" id="SM00220">
    <property type="entry name" value="S_TKc"/>
    <property type="match status" value="1"/>
</dbReference>
<evidence type="ECO:0000256" key="1">
    <source>
        <dbReference type="ARBA" id="ARBA00012513"/>
    </source>
</evidence>
<feature type="compositionally biased region" description="Polar residues" evidence="8">
    <location>
        <begin position="554"/>
        <end position="563"/>
    </location>
</feature>
<dbReference type="InterPro" id="IPR011009">
    <property type="entry name" value="Kinase-like_dom_sf"/>
</dbReference>
<evidence type="ECO:0000313" key="12">
    <source>
        <dbReference type="Proteomes" id="UP001614394"/>
    </source>
</evidence>
<dbReference type="EC" id="2.7.11.1" evidence="1"/>
<reference evidence="11 12" key="1">
    <citation type="submission" date="2024-10" db="EMBL/GenBank/DDBJ databases">
        <title>The Natural Products Discovery Center: Release of the First 8490 Sequenced Strains for Exploring Actinobacteria Biosynthetic Diversity.</title>
        <authorList>
            <person name="Kalkreuter E."/>
            <person name="Kautsar S.A."/>
            <person name="Yang D."/>
            <person name="Bader C.D."/>
            <person name="Teijaro C.N."/>
            <person name="Fluegel L."/>
            <person name="Davis C.M."/>
            <person name="Simpson J.R."/>
            <person name="Lauterbach L."/>
            <person name="Steele A.D."/>
            <person name="Gui C."/>
            <person name="Meng S."/>
            <person name="Li G."/>
            <person name="Viehrig K."/>
            <person name="Ye F."/>
            <person name="Su P."/>
            <person name="Kiefer A.F."/>
            <person name="Nichols A."/>
            <person name="Cepeda A.J."/>
            <person name="Yan W."/>
            <person name="Fan B."/>
            <person name="Jiang Y."/>
            <person name="Adhikari A."/>
            <person name="Zheng C.-J."/>
            <person name="Schuster L."/>
            <person name="Cowan T.M."/>
            <person name="Smanski M.J."/>
            <person name="Chevrette M.G."/>
            <person name="De Carvalho L.P.S."/>
            <person name="Shen B."/>
        </authorList>
    </citation>
    <scope>NUCLEOTIDE SEQUENCE [LARGE SCALE GENOMIC DNA]</scope>
    <source>
        <strain evidence="11 12">NPDC053399</strain>
    </source>
</reference>
<feature type="binding site" evidence="7">
    <location>
        <position position="44"/>
    </location>
    <ligand>
        <name>ATP</name>
        <dbReference type="ChEBI" id="CHEBI:30616"/>
    </ligand>
</feature>
<evidence type="ECO:0000256" key="2">
    <source>
        <dbReference type="ARBA" id="ARBA00022527"/>
    </source>
</evidence>
<evidence type="ECO:0000256" key="8">
    <source>
        <dbReference type="SAM" id="MobiDB-lite"/>
    </source>
</evidence>
<dbReference type="Proteomes" id="UP001614394">
    <property type="component" value="Unassembled WGS sequence"/>
</dbReference>
<feature type="region of interest" description="Disordered" evidence="8">
    <location>
        <begin position="529"/>
        <end position="563"/>
    </location>
</feature>
<name>A0ABW8C5E9_9ACTN</name>